<organism evidence="5 6">
    <name type="scientific">Pseudonocardia alni</name>
    <name type="common">Amycolata alni</name>
    <dbReference type="NCBI Taxonomy" id="33907"/>
    <lineage>
        <taxon>Bacteria</taxon>
        <taxon>Bacillati</taxon>
        <taxon>Actinomycetota</taxon>
        <taxon>Actinomycetes</taxon>
        <taxon>Pseudonocardiales</taxon>
        <taxon>Pseudonocardiaceae</taxon>
        <taxon>Pseudonocardia</taxon>
    </lineage>
</organism>
<evidence type="ECO:0000256" key="3">
    <source>
        <dbReference type="ARBA" id="ARBA00023027"/>
    </source>
</evidence>
<dbReference type="GeneID" id="98054310"/>
<evidence type="ECO:0000256" key="1">
    <source>
        <dbReference type="ARBA" id="ARBA00006484"/>
    </source>
</evidence>
<comment type="similarity">
    <text evidence="1">Belongs to the short-chain dehydrogenases/reductases (SDR) family.</text>
</comment>
<dbReference type="Gene3D" id="3.40.50.720">
    <property type="entry name" value="NAD(P)-binding Rossmann-like Domain"/>
    <property type="match status" value="1"/>
</dbReference>
<dbReference type="Pfam" id="PF13561">
    <property type="entry name" value="adh_short_C2"/>
    <property type="match status" value="1"/>
</dbReference>
<accession>A0A852WG63</accession>
<comment type="caution">
    <text evidence="5">The sequence shown here is derived from an EMBL/GenBank/DDBJ whole genome shotgun (WGS) entry which is preliminary data.</text>
</comment>
<dbReference type="InterPro" id="IPR036291">
    <property type="entry name" value="NAD(P)-bd_dom_sf"/>
</dbReference>
<dbReference type="GO" id="GO:0016491">
    <property type="term" value="F:oxidoreductase activity"/>
    <property type="evidence" value="ECO:0007669"/>
    <property type="project" value="UniProtKB-KW"/>
</dbReference>
<dbReference type="CDD" id="cd05233">
    <property type="entry name" value="SDR_c"/>
    <property type="match status" value="1"/>
</dbReference>
<evidence type="ECO:0000313" key="5">
    <source>
        <dbReference type="EMBL" id="NYG04352.1"/>
    </source>
</evidence>
<name>A0A852WG63_PSEA5</name>
<dbReference type="PROSITE" id="PS00061">
    <property type="entry name" value="ADH_SHORT"/>
    <property type="match status" value="1"/>
</dbReference>
<dbReference type="InterPro" id="IPR057326">
    <property type="entry name" value="KR_dom"/>
</dbReference>
<dbReference type="PRINTS" id="PR00081">
    <property type="entry name" value="GDHRDH"/>
</dbReference>
<dbReference type="PANTHER" id="PTHR24321">
    <property type="entry name" value="DEHYDROGENASES, SHORT CHAIN"/>
    <property type="match status" value="1"/>
</dbReference>
<dbReference type="PANTHER" id="PTHR24321:SF8">
    <property type="entry name" value="ESTRADIOL 17-BETA-DEHYDROGENASE 8-RELATED"/>
    <property type="match status" value="1"/>
</dbReference>
<dbReference type="Proteomes" id="UP000549695">
    <property type="component" value="Unassembled WGS sequence"/>
</dbReference>
<evidence type="ECO:0000313" key="6">
    <source>
        <dbReference type="Proteomes" id="UP000549695"/>
    </source>
</evidence>
<evidence type="ECO:0000256" key="2">
    <source>
        <dbReference type="ARBA" id="ARBA00023002"/>
    </source>
</evidence>
<feature type="domain" description="Ketoreductase" evidence="4">
    <location>
        <begin position="14"/>
        <end position="200"/>
    </location>
</feature>
<dbReference type="InterPro" id="IPR020904">
    <property type="entry name" value="Sc_DH/Rdtase_CS"/>
</dbReference>
<sequence length="263" mass="25940">MSTNEQSSGEHLGRTVLVTGAGGGIGGDYVAAFAAAGANVVATDVAGAADAGLALADEVSSAGAGKVVFVTADVTSDADWETVVATAGAEFGGIDALVNNAAIYQGLGTKSHLTELTTEAWDRVLTVNVRGTWQAIKAVTPAMRAGGGGRIVNISSTVARMGAPGFAHYVASKAAVDGLTRAAARELGSDAITVNGVAPGLVSDAASRTLNTGDYIAAAAKGRALGREMTPGDLVGAVMWLASPSSGFVTGQTVVVDGGGVFT</sequence>
<reference evidence="5 6" key="1">
    <citation type="submission" date="2020-07" db="EMBL/GenBank/DDBJ databases">
        <title>Sequencing the genomes of 1000 actinobacteria strains.</title>
        <authorList>
            <person name="Klenk H.-P."/>
        </authorList>
    </citation>
    <scope>NUCLEOTIDE SEQUENCE [LARGE SCALE GENOMIC DNA]</scope>
    <source>
        <strain evidence="5 6">DSM 44749</strain>
    </source>
</reference>
<dbReference type="SMART" id="SM00822">
    <property type="entry name" value="PKS_KR"/>
    <property type="match status" value="1"/>
</dbReference>
<dbReference type="SUPFAM" id="SSF51735">
    <property type="entry name" value="NAD(P)-binding Rossmann-fold domains"/>
    <property type="match status" value="1"/>
</dbReference>
<proteinExistence type="inferred from homology"/>
<dbReference type="InterPro" id="IPR002347">
    <property type="entry name" value="SDR_fam"/>
</dbReference>
<protein>
    <submittedName>
        <fullName evidence="5">NAD(P)-dependent dehydrogenase (Short-subunit alcohol dehydrogenase family)</fullName>
    </submittedName>
</protein>
<evidence type="ECO:0000259" key="4">
    <source>
        <dbReference type="SMART" id="SM00822"/>
    </source>
</evidence>
<dbReference type="FunFam" id="3.40.50.720:FF:000084">
    <property type="entry name" value="Short-chain dehydrogenase reductase"/>
    <property type="match status" value="1"/>
</dbReference>
<dbReference type="PRINTS" id="PR00080">
    <property type="entry name" value="SDRFAMILY"/>
</dbReference>
<dbReference type="RefSeq" id="WP_179762227.1">
    <property type="nucleotide sequence ID" value="NZ_BAAAJZ010000006.1"/>
</dbReference>
<dbReference type="AlphaFoldDB" id="A0A852WG63"/>
<gene>
    <name evidence="5" type="ORF">HDA37_004637</name>
</gene>
<dbReference type="EMBL" id="JACCCZ010000001">
    <property type="protein sequence ID" value="NYG04352.1"/>
    <property type="molecule type" value="Genomic_DNA"/>
</dbReference>
<keyword evidence="3" id="KW-0520">NAD</keyword>
<keyword evidence="6" id="KW-1185">Reference proteome</keyword>
<keyword evidence="2" id="KW-0560">Oxidoreductase</keyword>